<proteinExistence type="predicted"/>
<dbReference type="AlphaFoldDB" id="A0A7R7EHL7"/>
<dbReference type="Pfam" id="PF13302">
    <property type="entry name" value="Acetyltransf_3"/>
    <property type="match status" value="1"/>
</dbReference>
<dbReference type="InterPro" id="IPR016181">
    <property type="entry name" value="Acyl_CoA_acyltransferase"/>
</dbReference>
<protein>
    <submittedName>
        <fullName evidence="2">Putative N-acetyltransferase YnaD</fullName>
    </submittedName>
</protein>
<dbReference type="RefSeq" id="WP_271714305.1">
    <property type="nucleotide sequence ID" value="NZ_AP024169.1"/>
</dbReference>
<organism evidence="2 3">
    <name type="scientific">Anaeromicropila herbilytica</name>
    <dbReference type="NCBI Taxonomy" id="2785025"/>
    <lineage>
        <taxon>Bacteria</taxon>
        <taxon>Bacillati</taxon>
        <taxon>Bacillota</taxon>
        <taxon>Clostridia</taxon>
        <taxon>Lachnospirales</taxon>
        <taxon>Lachnospiraceae</taxon>
        <taxon>Anaeromicropila</taxon>
    </lineage>
</organism>
<evidence type="ECO:0000313" key="3">
    <source>
        <dbReference type="Proteomes" id="UP000595897"/>
    </source>
</evidence>
<dbReference type="GO" id="GO:0016747">
    <property type="term" value="F:acyltransferase activity, transferring groups other than amino-acyl groups"/>
    <property type="evidence" value="ECO:0007669"/>
    <property type="project" value="InterPro"/>
</dbReference>
<keyword evidence="2" id="KW-0808">Transferase</keyword>
<dbReference type="PANTHER" id="PTHR43792">
    <property type="entry name" value="GNAT FAMILY, PUTATIVE (AFU_ORTHOLOGUE AFUA_3G00765)-RELATED-RELATED"/>
    <property type="match status" value="1"/>
</dbReference>
<name>A0A7R7EHL7_9FIRM</name>
<accession>A0A7R7EHL7</accession>
<keyword evidence="3" id="KW-1185">Reference proteome</keyword>
<dbReference type="Proteomes" id="UP000595897">
    <property type="component" value="Chromosome"/>
</dbReference>
<dbReference type="InterPro" id="IPR051531">
    <property type="entry name" value="N-acetyltransferase"/>
</dbReference>
<dbReference type="PANTHER" id="PTHR43792:SF1">
    <property type="entry name" value="N-ACETYLTRANSFERASE DOMAIN-CONTAINING PROTEIN"/>
    <property type="match status" value="1"/>
</dbReference>
<feature type="domain" description="N-acetyltransferase" evidence="1">
    <location>
        <begin position="8"/>
        <end position="177"/>
    </location>
</feature>
<dbReference type="EMBL" id="AP024169">
    <property type="protein sequence ID" value="BCN29006.1"/>
    <property type="molecule type" value="Genomic_DNA"/>
</dbReference>
<dbReference type="KEGG" id="ahb:bsdtb5_03010"/>
<evidence type="ECO:0000259" key="1">
    <source>
        <dbReference type="PROSITE" id="PS51186"/>
    </source>
</evidence>
<dbReference type="SUPFAM" id="SSF55729">
    <property type="entry name" value="Acyl-CoA N-acyltransferases (Nat)"/>
    <property type="match status" value="1"/>
</dbReference>
<sequence>MNIETNNLIIRNFAEQDIDALYNIKYDKQVMEFIPTYLERSVTKEKINDYIKNFNLYEAKEDFKSKRKYAIQNKKTNKVMGSISFGMNELLHEYELGWQMMEQYRKKGYASEAAITFSEYFCEKNNVDYLIAVMDVDNPPSYRTALKSGFKLFEKRTVYDYTYNRYCDDYYYFRRYYSKTSLSNQFYGDTVYDGRHS</sequence>
<reference evidence="2 3" key="1">
    <citation type="submission" date="2020-11" db="EMBL/GenBank/DDBJ databases">
        <title>Draft genome sequencing of a Lachnospiraceae strain isolated from anoxic soil subjected to BSD treatment.</title>
        <authorList>
            <person name="Uek A."/>
            <person name="Tonouchi A."/>
        </authorList>
    </citation>
    <scope>NUCLEOTIDE SEQUENCE [LARGE SCALE GENOMIC DNA]</scope>
    <source>
        <strain evidence="2 3">TB5</strain>
    </source>
</reference>
<evidence type="ECO:0000313" key="2">
    <source>
        <dbReference type="EMBL" id="BCN29006.1"/>
    </source>
</evidence>
<dbReference type="InterPro" id="IPR000182">
    <property type="entry name" value="GNAT_dom"/>
</dbReference>
<dbReference type="Gene3D" id="3.40.630.30">
    <property type="match status" value="1"/>
</dbReference>
<dbReference type="PROSITE" id="PS51186">
    <property type="entry name" value="GNAT"/>
    <property type="match status" value="1"/>
</dbReference>
<gene>
    <name evidence="2" type="primary">ynaD_1</name>
    <name evidence="2" type="ORF">bsdtb5_03010</name>
</gene>